<keyword evidence="3" id="KW-0813">Transport</keyword>
<sequence>MKGKSRLAVLLLFAFAIACKEEKKNGGGSAATGAPRNAPLQVEAFIVKTQSLSENLEVPGTLLPFEQTEIRPEISGRIVKLNIPEGSFVKQGTVLVKLFDEDLQAQLKKLQVQLQINAKTAERQKELLSIGGISQQEYDLSELAVNNLKADIDLVKVSISKTEIRAPFDGRIGLKAISDGAYISPTNLITTISQVAQLKMEFSVPEKYSDIMRKGRMVTFTIAGTPKTFNASILATESAIEANTRTLKVRTIVKGSDPLLVPGAFAKVGLKLDENDKALIIPTQAIIPQARNKRVALYSNGAVKYQVVTTGIRDSSYVQITDGLKLGDTVITTGLLAIRPESKIKLTKVQ</sequence>
<dbReference type="GO" id="GO:0015562">
    <property type="term" value="F:efflux transmembrane transporter activity"/>
    <property type="evidence" value="ECO:0007669"/>
    <property type="project" value="TreeGrafter"/>
</dbReference>
<dbReference type="Gene3D" id="1.10.287.470">
    <property type="entry name" value="Helix hairpin bin"/>
    <property type="match status" value="1"/>
</dbReference>
<reference evidence="8 9" key="1">
    <citation type="submission" date="2018-09" db="EMBL/GenBank/DDBJ databases">
        <title>Genome sequencing of strain 6GH32-13.</title>
        <authorList>
            <person name="Weon H.-Y."/>
            <person name="Heo J."/>
            <person name="Kwon S.-W."/>
        </authorList>
    </citation>
    <scope>NUCLEOTIDE SEQUENCE [LARGE SCALE GENOMIC DNA]</scope>
    <source>
        <strain evidence="8 9">5GH32-13</strain>
    </source>
</reference>
<dbReference type="Gene3D" id="2.40.30.170">
    <property type="match status" value="1"/>
</dbReference>
<dbReference type="Pfam" id="PF25967">
    <property type="entry name" value="RND-MFP_C"/>
    <property type="match status" value="1"/>
</dbReference>
<organism evidence="8 9">
    <name type="scientific">Paraflavitalea soli</name>
    <dbReference type="NCBI Taxonomy" id="2315862"/>
    <lineage>
        <taxon>Bacteria</taxon>
        <taxon>Pseudomonadati</taxon>
        <taxon>Bacteroidota</taxon>
        <taxon>Chitinophagia</taxon>
        <taxon>Chitinophagales</taxon>
        <taxon>Chitinophagaceae</taxon>
        <taxon>Paraflavitalea</taxon>
    </lineage>
</organism>
<dbReference type="InterPro" id="IPR058792">
    <property type="entry name" value="Beta-barrel_RND_2"/>
</dbReference>
<dbReference type="Proteomes" id="UP000263900">
    <property type="component" value="Chromosome"/>
</dbReference>
<evidence type="ECO:0000313" key="9">
    <source>
        <dbReference type="Proteomes" id="UP000263900"/>
    </source>
</evidence>
<dbReference type="OrthoDB" id="9806939at2"/>
<evidence type="ECO:0000256" key="2">
    <source>
        <dbReference type="ARBA" id="ARBA00009477"/>
    </source>
</evidence>
<dbReference type="NCBIfam" id="TIGR01730">
    <property type="entry name" value="RND_mfp"/>
    <property type="match status" value="1"/>
</dbReference>
<feature type="domain" description="Multidrug resistance protein MdtA-like alpha-helical hairpin" evidence="4">
    <location>
        <begin position="102"/>
        <end position="160"/>
    </location>
</feature>
<feature type="domain" description="Multidrug resistance protein MdtA-like barrel-sandwich hybrid" evidence="5">
    <location>
        <begin position="67"/>
        <end position="185"/>
    </location>
</feature>
<protein>
    <submittedName>
        <fullName evidence="8">Efflux RND transporter periplasmic adaptor subunit</fullName>
    </submittedName>
</protein>
<dbReference type="InterPro" id="IPR006143">
    <property type="entry name" value="RND_pump_MFP"/>
</dbReference>
<evidence type="ECO:0000259" key="7">
    <source>
        <dbReference type="Pfam" id="PF25967"/>
    </source>
</evidence>
<evidence type="ECO:0000256" key="1">
    <source>
        <dbReference type="ARBA" id="ARBA00004196"/>
    </source>
</evidence>
<evidence type="ECO:0000259" key="5">
    <source>
        <dbReference type="Pfam" id="PF25917"/>
    </source>
</evidence>
<dbReference type="PANTHER" id="PTHR30469">
    <property type="entry name" value="MULTIDRUG RESISTANCE PROTEIN MDTA"/>
    <property type="match status" value="1"/>
</dbReference>
<comment type="subcellular location">
    <subcellularLocation>
        <location evidence="1">Cell envelope</location>
    </subcellularLocation>
</comment>
<dbReference type="Pfam" id="PF25917">
    <property type="entry name" value="BSH_RND"/>
    <property type="match status" value="1"/>
</dbReference>
<dbReference type="InterPro" id="IPR058625">
    <property type="entry name" value="MdtA-like_BSH"/>
</dbReference>
<dbReference type="InterPro" id="IPR058627">
    <property type="entry name" value="MdtA-like_C"/>
</dbReference>
<dbReference type="Pfam" id="PF25954">
    <property type="entry name" value="Beta-barrel_RND_2"/>
    <property type="match status" value="1"/>
</dbReference>
<gene>
    <name evidence="8" type="ORF">D3H65_12315</name>
</gene>
<dbReference type="EMBL" id="CP032157">
    <property type="protein sequence ID" value="AXY78616.1"/>
    <property type="molecule type" value="Genomic_DNA"/>
</dbReference>
<name>A0A3B7MZU5_9BACT</name>
<evidence type="ECO:0000256" key="3">
    <source>
        <dbReference type="ARBA" id="ARBA00022448"/>
    </source>
</evidence>
<evidence type="ECO:0000259" key="4">
    <source>
        <dbReference type="Pfam" id="PF25876"/>
    </source>
</evidence>
<dbReference type="AlphaFoldDB" id="A0A3B7MZU5"/>
<evidence type="ECO:0000313" key="8">
    <source>
        <dbReference type="EMBL" id="AXY78616.1"/>
    </source>
</evidence>
<dbReference type="PANTHER" id="PTHR30469:SF36">
    <property type="entry name" value="BLL3903 PROTEIN"/>
    <property type="match status" value="1"/>
</dbReference>
<dbReference type="Gene3D" id="2.40.50.100">
    <property type="match status" value="1"/>
</dbReference>
<dbReference type="PROSITE" id="PS51257">
    <property type="entry name" value="PROKAR_LIPOPROTEIN"/>
    <property type="match status" value="1"/>
</dbReference>
<dbReference type="Gene3D" id="2.40.420.20">
    <property type="match status" value="1"/>
</dbReference>
<dbReference type="GO" id="GO:1990281">
    <property type="term" value="C:efflux pump complex"/>
    <property type="evidence" value="ECO:0007669"/>
    <property type="project" value="TreeGrafter"/>
</dbReference>
<comment type="similarity">
    <text evidence="2">Belongs to the membrane fusion protein (MFP) (TC 8.A.1) family.</text>
</comment>
<accession>A0A3B7MZU5</accession>
<proteinExistence type="inferred from homology"/>
<feature type="domain" description="Multidrug resistance protein MdtA-like C-terminal permuted SH3" evidence="7">
    <location>
        <begin position="278"/>
        <end position="335"/>
    </location>
</feature>
<evidence type="ECO:0000259" key="6">
    <source>
        <dbReference type="Pfam" id="PF25954"/>
    </source>
</evidence>
<dbReference type="InterPro" id="IPR058624">
    <property type="entry name" value="MdtA-like_HH"/>
</dbReference>
<dbReference type="KEGG" id="pseg:D3H65_12315"/>
<feature type="domain" description="CusB-like beta-barrel" evidence="6">
    <location>
        <begin position="201"/>
        <end position="271"/>
    </location>
</feature>
<dbReference type="SUPFAM" id="SSF111369">
    <property type="entry name" value="HlyD-like secretion proteins"/>
    <property type="match status" value="1"/>
</dbReference>
<keyword evidence="9" id="KW-1185">Reference proteome</keyword>
<dbReference type="Pfam" id="PF25876">
    <property type="entry name" value="HH_MFP_RND"/>
    <property type="match status" value="1"/>
</dbReference>